<dbReference type="AlphaFoldDB" id="A0A139WGW1"/>
<dbReference type="InParanoid" id="A0A139WGW1"/>
<reference evidence="1 2" key="1">
    <citation type="journal article" date="2008" name="Nature">
        <title>The genome of the model beetle and pest Tribolium castaneum.</title>
        <authorList>
            <consortium name="Tribolium Genome Sequencing Consortium"/>
            <person name="Richards S."/>
            <person name="Gibbs R.A."/>
            <person name="Weinstock G.M."/>
            <person name="Brown S.J."/>
            <person name="Denell R."/>
            <person name="Beeman R.W."/>
            <person name="Gibbs R."/>
            <person name="Beeman R.W."/>
            <person name="Brown S.J."/>
            <person name="Bucher G."/>
            <person name="Friedrich M."/>
            <person name="Grimmelikhuijzen C.J."/>
            <person name="Klingler M."/>
            <person name="Lorenzen M."/>
            <person name="Richards S."/>
            <person name="Roth S."/>
            <person name="Schroder R."/>
            <person name="Tautz D."/>
            <person name="Zdobnov E.M."/>
            <person name="Muzny D."/>
            <person name="Gibbs R.A."/>
            <person name="Weinstock G.M."/>
            <person name="Attaway T."/>
            <person name="Bell S."/>
            <person name="Buhay C.J."/>
            <person name="Chandrabose M.N."/>
            <person name="Chavez D."/>
            <person name="Clerk-Blankenburg K.P."/>
            <person name="Cree A."/>
            <person name="Dao M."/>
            <person name="Davis C."/>
            <person name="Chacko J."/>
            <person name="Dinh H."/>
            <person name="Dugan-Rocha S."/>
            <person name="Fowler G."/>
            <person name="Garner T.T."/>
            <person name="Garnes J."/>
            <person name="Gnirke A."/>
            <person name="Hawes A."/>
            <person name="Hernandez J."/>
            <person name="Hines S."/>
            <person name="Holder M."/>
            <person name="Hume J."/>
            <person name="Jhangiani S.N."/>
            <person name="Joshi V."/>
            <person name="Khan Z.M."/>
            <person name="Jackson L."/>
            <person name="Kovar C."/>
            <person name="Kowis A."/>
            <person name="Lee S."/>
            <person name="Lewis L.R."/>
            <person name="Margolis J."/>
            <person name="Morgan M."/>
            <person name="Nazareth L.V."/>
            <person name="Nguyen N."/>
            <person name="Okwuonu G."/>
            <person name="Parker D."/>
            <person name="Richards S."/>
            <person name="Ruiz S.J."/>
            <person name="Santibanez J."/>
            <person name="Savard J."/>
            <person name="Scherer S.E."/>
            <person name="Schneider B."/>
            <person name="Sodergren E."/>
            <person name="Tautz D."/>
            <person name="Vattahil S."/>
            <person name="Villasana D."/>
            <person name="White C.S."/>
            <person name="Wright R."/>
            <person name="Park Y."/>
            <person name="Beeman R.W."/>
            <person name="Lord J."/>
            <person name="Oppert B."/>
            <person name="Lorenzen M."/>
            <person name="Brown S."/>
            <person name="Wang L."/>
            <person name="Savard J."/>
            <person name="Tautz D."/>
            <person name="Richards S."/>
            <person name="Weinstock G."/>
            <person name="Gibbs R.A."/>
            <person name="Liu Y."/>
            <person name="Worley K."/>
            <person name="Weinstock G."/>
            <person name="Elsik C.G."/>
            <person name="Reese J.T."/>
            <person name="Elhaik E."/>
            <person name="Landan G."/>
            <person name="Graur D."/>
            <person name="Arensburger P."/>
            <person name="Atkinson P."/>
            <person name="Beeman R.W."/>
            <person name="Beidler J."/>
            <person name="Brown S.J."/>
            <person name="Demuth J.P."/>
            <person name="Drury D.W."/>
            <person name="Du Y.Z."/>
            <person name="Fujiwara H."/>
            <person name="Lorenzen M."/>
            <person name="Maselli V."/>
            <person name="Osanai M."/>
            <person name="Park Y."/>
            <person name="Robertson H.M."/>
            <person name="Tu Z."/>
            <person name="Wang J.J."/>
            <person name="Wang S."/>
            <person name="Richards S."/>
            <person name="Song H."/>
            <person name="Zhang L."/>
            <person name="Sodergren E."/>
            <person name="Werner D."/>
            <person name="Stanke M."/>
            <person name="Morgenstern B."/>
            <person name="Solovyev V."/>
            <person name="Kosarev P."/>
            <person name="Brown G."/>
            <person name="Chen H.C."/>
            <person name="Ermolaeva O."/>
            <person name="Hlavina W."/>
            <person name="Kapustin Y."/>
            <person name="Kiryutin B."/>
            <person name="Kitts P."/>
            <person name="Maglott D."/>
            <person name="Pruitt K."/>
            <person name="Sapojnikov V."/>
            <person name="Souvorov A."/>
            <person name="Mackey A.J."/>
            <person name="Waterhouse R.M."/>
            <person name="Wyder S."/>
            <person name="Zdobnov E.M."/>
            <person name="Zdobnov E.M."/>
            <person name="Wyder S."/>
            <person name="Kriventseva E.V."/>
            <person name="Kadowaki T."/>
            <person name="Bork P."/>
            <person name="Aranda M."/>
            <person name="Bao R."/>
            <person name="Beermann A."/>
            <person name="Berns N."/>
            <person name="Bolognesi R."/>
            <person name="Bonneton F."/>
            <person name="Bopp D."/>
            <person name="Brown S.J."/>
            <person name="Bucher G."/>
            <person name="Butts T."/>
            <person name="Chaumot A."/>
            <person name="Denell R.E."/>
            <person name="Ferrier D.E."/>
            <person name="Friedrich M."/>
            <person name="Gordon C.M."/>
            <person name="Jindra M."/>
            <person name="Klingler M."/>
            <person name="Lan Q."/>
            <person name="Lattorff H.M."/>
            <person name="Laudet V."/>
            <person name="von Levetsow C."/>
            <person name="Liu Z."/>
            <person name="Lutz R."/>
            <person name="Lynch J.A."/>
            <person name="da Fonseca R.N."/>
            <person name="Posnien N."/>
            <person name="Reuter R."/>
            <person name="Roth S."/>
            <person name="Savard J."/>
            <person name="Schinko J.B."/>
            <person name="Schmitt C."/>
            <person name="Schoppmeier M."/>
            <person name="Schroder R."/>
            <person name="Shippy T.D."/>
            <person name="Simonnet F."/>
            <person name="Marques-Souza H."/>
            <person name="Tautz D."/>
            <person name="Tomoyasu Y."/>
            <person name="Trauner J."/>
            <person name="Van der Zee M."/>
            <person name="Vervoort M."/>
            <person name="Wittkopp N."/>
            <person name="Wimmer E.A."/>
            <person name="Yang X."/>
            <person name="Jones A.K."/>
            <person name="Sattelle D.B."/>
            <person name="Ebert P.R."/>
            <person name="Nelson D."/>
            <person name="Scott J.G."/>
            <person name="Beeman R.W."/>
            <person name="Muthukrishnan S."/>
            <person name="Kramer K.J."/>
            <person name="Arakane Y."/>
            <person name="Beeman R.W."/>
            <person name="Zhu Q."/>
            <person name="Hogenkamp D."/>
            <person name="Dixit R."/>
            <person name="Oppert B."/>
            <person name="Jiang H."/>
            <person name="Zou Z."/>
            <person name="Marshall J."/>
            <person name="Elpidina E."/>
            <person name="Vinokurov K."/>
            <person name="Oppert C."/>
            <person name="Zou Z."/>
            <person name="Evans J."/>
            <person name="Lu Z."/>
            <person name="Zhao P."/>
            <person name="Sumathipala N."/>
            <person name="Altincicek B."/>
            <person name="Vilcinskas A."/>
            <person name="Williams M."/>
            <person name="Hultmark D."/>
            <person name="Hetru C."/>
            <person name="Jiang H."/>
            <person name="Grimmelikhuijzen C.J."/>
            <person name="Hauser F."/>
            <person name="Cazzamali G."/>
            <person name="Williamson M."/>
            <person name="Park Y."/>
            <person name="Li B."/>
            <person name="Tanaka Y."/>
            <person name="Predel R."/>
            <person name="Neupert S."/>
            <person name="Schachtner J."/>
            <person name="Verleyen P."/>
            <person name="Raible F."/>
            <person name="Bork P."/>
            <person name="Friedrich M."/>
            <person name="Walden K.K."/>
            <person name="Robertson H.M."/>
            <person name="Angeli S."/>
            <person name="Foret S."/>
            <person name="Bucher G."/>
            <person name="Schuetz S."/>
            <person name="Maleszka R."/>
            <person name="Wimmer E.A."/>
            <person name="Beeman R.W."/>
            <person name="Lorenzen M."/>
            <person name="Tomoyasu Y."/>
            <person name="Miller S.C."/>
            <person name="Grossmann D."/>
            <person name="Bucher G."/>
        </authorList>
    </citation>
    <scope>NUCLEOTIDE SEQUENCE [LARGE SCALE GENOMIC DNA]</scope>
    <source>
        <strain evidence="1 2">Georgia GA2</strain>
    </source>
</reference>
<organism evidence="1 2">
    <name type="scientific">Tribolium castaneum</name>
    <name type="common">Red flour beetle</name>
    <dbReference type="NCBI Taxonomy" id="7070"/>
    <lineage>
        <taxon>Eukaryota</taxon>
        <taxon>Metazoa</taxon>
        <taxon>Ecdysozoa</taxon>
        <taxon>Arthropoda</taxon>
        <taxon>Hexapoda</taxon>
        <taxon>Insecta</taxon>
        <taxon>Pterygota</taxon>
        <taxon>Neoptera</taxon>
        <taxon>Endopterygota</taxon>
        <taxon>Coleoptera</taxon>
        <taxon>Polyphaga</taxon>
        <taxon>Cucujiformia</taxon>
        <taxon>Tenebrionidae</taxon>
        <taxon>Tenebrionidae incertae sedis</taxon>
        <taxon>Tribolium</taxon>
    </lineage>
</organism>
<keyword evidence="2" id="KW-1185">Reference proteome</keyword>
<dbReference type="Proteomes" id="UP000007266">
    <property type="component" value="Linkage group 5"/>
</dbReference>
<name>A0A139WGW1_TRICA</name>
<proteinExistence type="predicted"/>
<reference evidence="1 2" key="2">
    <citation type="journal article" date="2010" name="Nucleic Acids Res.">
        <title>BeetleBase in 2010: revisions to provide comprehensive genomic information for Tribolium castaneum.</title>
        <authorList>
            <person name="Kim H.S."/>
            <person name="Murphy T."/>
            <person name="Xia J."/>
            <person name="Caragea D."/>
            <person name="Park Y."/>
            <person name="Beeman R.W."/>
            <person name="Lorenzen M.D."/>
            <person name="Butcher S."/>
            <person name="Manak J.R."/>
            <person name="Brown S.J."/>
        </authorList>
    </citation>
    <scope>GENOME REANNOTATION</scope>
    <source>
        <strain evidence="1 2">Georgia GA2</strain>
    </source>
</reference>
<evidence type="ECO:0000313" key="2">
    <source>
        <dbReference type="Proteomes" id="UP000007266"/>
    </source>
</evidence>
<dbReference type="EMBL" id="KQ971343">
    <property type="protein sequence ID" value="KYB27202.1"/>
    <property type="molecule type" value="Genomic_DNA"/>
</dbReference>
<evidence type="ECO:0000313" key="1">
    <source>
        <dbReference type="EMBL" id="KYB27202.1"/>
    </source>
</evidence>
<gene>
    <name evidence="1" type="primary">AUGUSTUS-3.0.2_33136</name>
    <name evidence="1" type="ORF">TcasGA2_TC033136</name>
</gene>
<protein>
    <submittedName>
        <fullName evidence="1">Uncharacterized protein</fullName>
    </submittedName>
</protein>
<sequence length="678" mass="79394">MLQQFWENLDVVKKILSNKEEGKTFFIRFPFEKLLNVTIMDENSLMWCIKIIDLFSEYDDFYDSDDGLHYTMEFILINLSQIVEDRKEVVALFHLLSKILQKNIVYIDGTFKNIFDRERILEIMLRMGDFRTLQKCNFLPYASILNNILDSDFPEALNGIISELFEKLKQYGAIFELTVITKYVLQRKTNTFCETFRNIWQWVEDEAPILLSRSLSDDVKENILQILNTVFENSFKYETLLPKLHKDLRKITVDVCLLTSNIRLRKDCFKLLEFILLEFFDKNKILIWKPNEIFNQLIALPENVENWATSKNDVFFCICHLCLCCSTQMLWEVRHVLEGIGNFFYTQRQTEKPHVLKSIYYLFPKLTHPKSDDLSINMLGDDLLHYFTKLSSISYLYSHSQCQLTWMLEKAPKCIKLMVLGQWLQTIQDDQTYEEILLNTIKTTKTESLLLEIILHKNFRKQFGSRSALLLHKLQNDEVRELAACLLPLTQDKPAIFRNLIIAEPGIPLDSSDSILLCSIMGAVMPTLNDSRVLKGACVFSSKLLASCKDNPESVKAFCKNVANIRHLVRIIDKLNDETSIEVISLLKVIILVQQKNRVKFENKVTEDFKIFIKGSSEKVEKGVRLVYHSLMYKNSLIEQDAQKTAIKNFIMRTCLHQDVAKKYLQTLEYLMKREYQD</sequence>
<accession>A0A139WGW1</accession>